<evidence type="ECO:0000313" key="2">
    <source>
        <dbReference type="EMBL" id="QXJ20721.1"/>
    </source>
</evidence>
<dbReference type="InterPro" id="IPR029052">
    <property type="entry name" value="Metallo-depent_PP-like"/>
</dbReference>
<dbReference type="Proteomes" id="UP001049518">
    <property type="component" value="Chromosome"/>
</dbReference>
<name>A0ABX8QPJ2_9ACTN</name>
<accession>A0ABX8QPJ2</accession>
<dbReference type="Gene3D" id="3.60.21.10">
    <property type="match status" value="1"/>
</dbReference>
<keyword evidence="3" id="KW-1185">Reference proteome</keyword>
<dbReference type="InterPro" id="IPR004843">
    <property type="entry name" value="Calcineurin-like_PHP"/>
</dbReference>
<evidence type="ECO:0000259" key="1">
    <source>
        <dbReference type="Pfam" id="PF00149"/>
    </source>
</evidence>
<evidence type="ECO:0000313" key="3">
    <source>
        <dbReference type="Proteomes" id="UP001049518"/>
    </source>
</evidence>
<sequence>MKVAFVGDVHGCVVHALGAVVLLQRHRRIQLDAVVQVGDLGAYPSPGRWDDSSRRYGAEHPAQGDFFRLLDGDPRVAESVRRALDEVPPVLFLSGNHEDHDWLAWLHETSGAAVTPVDPLSAYHHVACGHVADVGGLRTAFLGMIELPGHMDFDPGAYGALMAAEPGSVDVLVTHEGPYGMSNDRNGNVQGSAKLSVLIERLQPSLHVGGHYHHENGPRRYGRTLSYALGQLVEPKVSRWDPVRDNPEQRVMRGSVGLLDTETLGFEYVRDDWLADLSGDELDLSGLLADGSPRPTAT</sequence>
<gene>
    <name evidence="2" type="ORF">AGRA3207_001484</name>
</gene>
<dbReference type="SUPFAM" id="SSF56300">
    <property type="entry name" value="Metallo-dependent phosphatases"/>
    <property type="match status" value="1"/>
</dbReference>
<reference evidence="2" key="1">
    <citation type="submission" date="2020-07" db="EMBL/GenBank/DDBJ databases">
        <authorList>
            <person name="Tarantini F.S."/>
            <person name="Hong K.W."/>
            <person name="Chan K.G."/>
        </authorList>
    </citation>
    <scope>NUCLEOTIDE SEQUENCE</scope>
    <source>
        <strain evidence="2">32-07</strain>
    </source>
</reference>
<dbReference type="EMBL" id="CP059572">
    <property type="protein sequence ID" value="QXJ20721.1"/>
    <property type="molecule type" value="Genomic_DNA"/>
</dbReference>
<protein>
    <submittedName>
        <fullName evidence="2">Metallophosphoesterase</fullName>
    </submittedName>
</protein>
<dbReference type="RefSeq" id="WP_231333821.1">
    <property type="nucleotide sequence ID" value="NZ_CP059572.1"/>
</dbReference>
<dbReference type="Pfam" id="PF00149">
    <property type="entry name" value="Metallophos"/>
    <property type="match status" value="1"/>
</dbReference>
<organism evidence="2 3">
    <name type="scientific">Actinomadura graeca</name>
    <dbReference type="NCBI Taxonomy" id="2750812"/>
    <lineage>
        <taxon>Bacteria</taxon>
        <taxon>Bacillati</taxon>
        <taxon>Actinomycetota</taxon>
        <taxon>Actinomycetes</taxon>
        <taxon>Streptosporangiales</taxon>
        <taxon>Thermomonosporaceae</taxon>
        <taxon>Actinomadura</taxon>
    </lineage>
</organism>
<proteinExistence type="predicted"/>
<feature type="domain" description="Calcineurin-like phosphoesterase" evidence="1">
    <location>
        <begin position="1"/>
        <end position="214"/>
    </location>
</feature>